<dbReference type="OrthoDB" id="9179930at2"/>
<dbReference type="AlphaFoldDB" id="A0A5Q0BEI0"/>
<dbReference type="KEGG" id="mmob:F6R98_01975"/>
<organism evidence="1 2">
    <name type="scientific">Candidatus Methylospira mobilis</name>
    <dbReference type="NCBI Taxonomy" id="1808979"/>
    <lineage>
        <taxon>Bacteria</taxon>
        <taxon>Pseudomonadati</taxon>
        <taxon>Pseudomonadota</taxon>
        <taxon>Gammaproteobacteria</taxon>
        <taxon>Methylococcales</taxon>
        <taxon>Methylococcaceae</taxon>
        <taxon>Candidatus Methylospira</taxon>
    </lineage>
</organism>
<dbReference type="InParanoid" id="A0A5Q0BEI0"/>
<evidence type="ECO:0000313" key="1">
    <source>
        <dbReference type="EMBL" id="QFY41542.1"/>
    </source>
</evidence>
<gene>
    <name evidence="1" type="ORF">F6R98_01975</name>
</gene>
<evidence type="ECO:0000313" key="2">
    <source>
        <dbReference type="Proteomes" id="UP000325755"/>
    </source>
</evidence>
<reference evidence="1 2" key="1">
    <citation type="submission" date="2019-09" db="EMBL/GenBank/DDBJ databases">
        <title>Ecophysiology of the spiral-shaped methanotroph Methylospira mobilis as revealed by the complete genome sequence.</title>
        <authorList>
            <person name="Oshkin I.Y."/>
            <person name="Dedysh S.N."/>
            <person name="Miroshnikov K."/>
            <person name="Danilova O.V."/>
            <person name="Hakobyan A."/>
            <person name="Liesack W."/>
        </authorList>
    </citation>
    <scope>NUCLEOTIDE SEQUENCE [LARGE SCALE GENOMIC DNA]</scope>
    <source>
        <strain evidence="1 2">Shm1</strain>
    </source>
</reference>
<dbReference type="RefSeq" id="WP_153247525.1">
    <property type="nucleotide sequence ID" value="NZ_CP044205.1"/>
</dbReference>
<keyword evidence="2" id="KW-1185">Reference proteome</keyword>
<evidence type="ECO:0008006" key="3">
    <source>
        <dbReference type="Google" id="ProtNLM"/>
    </source>
</evidence>
<proteinExistence type="predicted"/>
<protein>
    <recommendedName>
        <fullName evidence="3">DUF4435 domain-containing protein</fullName>
    </recommendedName>
</protein>
<sequence>MSSFKSAPVAMLDDKYESGIKVIMESEEDVSIFRDHWFPRYQNKLRFESAEDGSIGGGGCNAVRQKVEDARSQRLNAFGIVDRDTLLSDGKTGIFWETDDADFEAAQPYDFIHVLRRWELENYLLRPEAFAAEVRRRDLRAQPMIDSQTLLNQHEEDLVGLTALTTFMMSQNEKSPKPGFGLDSSGQRLKEKIGTHLNSKLPGKSYSYLETDIGKISSFHENHQESDKNWERLTRILDGKKTLNRICIWLSKQHGLDSVKPWEEMRGCLANQIAALGLDNELKEAMERFVRLG</sequence>
<accession>A0A5Q0BEI0</accession>
<name>A0A5Q0BEI0_9GAMM</name>
<dbReference type="Proteomes" id="UP000325755">
    <property type="component" value="Chromosome"/>
</dbReference>
<dbReference type="EMBL" id="CP044205">
    <property type="protein sequence ID" value="QFY41542.1"/>
    <property type="molecule type" value="Genomic_DNA"/>
</dbReference>